<dbReference type="InterPro" id="IPR009057">
    <property type="entry name" value="Homeodomain-like_sf"/>
</dbReference>
<keyword evidence="1" id="KW-0547">Nucleotide-binding</keyword>
<dbReference type="Pfam" id="PF25601">
    <property type="entry name" value="AAA_lid_14"/>
    <property type="match status" value="1"/>
</dbReference>
<comment type="caution">
    <text evidence="7">The sequence shown here is derived from an EMBL/GenBank/DDBJ whole genome shotgun (WGS) entry which is preliminary data.</text>
</comment>
<evidence type="ECO:0000259" key="5">
    <source>
        <dbReference type="Pfam" id="PF02954"/>
    </source>
</evidence>
<protein>
    <submittedName>
        <fullName evidence="7">Regulatory protein AtoC</fullName>
    </submittedName>
</protein>
<sequence length="124" mass="14377">MNYEWNGNVRELKNVIDSMVEVSESNIISIKQLPAYLYDFIKDTKKNMANNFKVTNDNINENCSENNYKLHNLNLKEAVEETEREIILRALKLANGNQTKAGKILGIPRQTLKFKIDKLNITYI</sequence>
<feature type="domain" description="NorR-like AAA+ ATPase lid" evidence="6">
    <location>
        <begin position="1"/>
        <end position="44"/>
    </location>
</feature>
<keyword evidence="4" id="KW-0804">Transcription</keyword>
<keyword evidence="2" id="KW-0067">ATP-binding</keyword>
<evidence type="ECO:0000313" key="7">
    <source>
        <dbReference type="EMBL" id="MPN59617.1"/>
    </source>
</evidence>
<dbReference type="SUPFAM" id="SSF46689">
    <property type="entry name" value="Homeodomain-like"/>
    <property type="match status" value="1"/>
</dbReference>
<proteinExistence type="predicted"/>
<dbReference type="PANTHER" id="PTHR32071:SF57">
    <property type="entry name" value="C4-DICARBOXYLATE TRANSPORT TRANSCRIPTIONAL REGULATORY PROTEIN DCTD"/>
    <property type="match status" value="1"/>
</dbReference>
<accession>A0A645J8A0</accession>
<evidence type="ECO:0000256" key="1">
    <source>
        <dbReference type="ARBA" id="ARBA00022741"/>
    </source>
</evidence>
<feature type="domain" description="DNA binding HTH" evidence="5">
    <location>
        <begin position="79"/>
        <end position="118"/>
    </location>
</feature>
<gene>
    <name evidence="7" type="primary">atoC_65</name>
    <name evidence="7" type="ORF">SDC9_207338</name>
</gene>
<organism evidence="7">
    <name type="scientific">bioreactor metagenome</name>
    <dbReference type="NCBI Taxonomy" id="1076179"/>
    <lineage>
        <taxon>unclassified sequences</taxon>
        <taxon>metagenomes</taxon>
        <taxon>ecological metagenomes</taxon>
    </lineage>
</organism>
<evidence type="ECO:0000259" key="6">
    <source>
        <dbReference type="Pfam" id="PF25601"/>
    </source>
</evidence>
<keyword evidence="3" id="KW-0805">Transcription regulation</keyword>
<evidence type="ECO:0000256" key="4">
    <source>
        <dbReference type="ARBA" id="ARBA00023163"/>
    </source>
</evidence>
<evidence type="ECO:0000256" key="3">
    <source>
        <dbReference type="ARBA" id="ARBA00023015"/>
    </source>
</evidence>
<dbReference type="Pfam" id="PF02954">
    <property type="entry name" value="HTH_8"/>
    <property type="match status" value="1"/>
</dbReference>
<dbReference type="EMBL" id="VSSQ01133829">
    <property type="protein sequence ID" value="MPN59617.1"/>
    <property type="molecule type" value="Genomic_DNA"/>
</dbReference>
<dbReference type="GO" id="GO:0043565">
    <property type="term" value="F:sequence-specific DNA binding"/>
    <property type="evidence" value="ECO:0007669"/>
    <property type="project" value="InterPro"/>
</dbReference>
<evidence type="ECO:0000256" key="2">
    <source>
        <dbReference type="ARBA" id="ARBA00022840"/>
    </source>
</evidence>
<dbReference type="InterPro" id="IPR002197">
    <property type="entry name" value="HTH_Fis"/>
</dbReference>
<dbReference type="AlphaFoldDB" id="A0A645J8A0"/>
<dbReference type="PANTHER" id="PTHR32071">
    <property type="entry name" value="TRANSCRIPTIONAL REGULATORY PROTEIN"/>
    <property type="match status" value="1"/>
</dbReference>
<dbReference type="PRINTS" id="PR01590">
    <property type="entry name" value="HTHFIS"/>
</dbReference>
<name>A0A645J8A0_9ZZZZ</name>
<dbReference type="Gene3D" id="1.10.10.60">
    <property type="entry name" value="Homeodomain-like"/>
    <property type="match status" value="1"/>
</dbReference>
<dbReference type="Gene3D" id="1.10.8.60">
    <property type="match status" value="1"/>
</dbReference>
<dbReference type="InterPro" id="IPR058031">
    <property type="entry name" value="AAA_lid_NorR"/>
</dbReference>
<reference evidence="7" key="1">
    <citation type="submission" date="2019-08" db="EMBL/GenBank/DDBJ databases">
        <authorList>
            <person name="Kucharzyk K."/>
            <person name="Murdoch R.W."/>
            <person name="Higgins S."/>
            <person name="Loffler F."/>
        </authorList>
    </citation>
    <scope>NUCLEOTIDE SEQUENCE</scope>
</reference>